<feature type="chain" id="PRO_5032327144" description="Glycoside hydrolase family 28 protein" evidence="5">
    <location>
        <begin position="21"/>
        <end position="528"/>
    </location>
</feature>
<dbReference type="PANTHER" id="PTHR31339">
    <property type="entry name" value="PECTIN LYASE-RELATED"/>
    <property type="match status" value="1"/>
</dbReference>
<dbReference type="InterPro" id="IPR000743">
    <property type="entry name" value="Glyco_hydro_28"/>
</dbReference>
<proteinExistence type="inferred from homology"/>
<sequence length="528" mass="56985">MTSKFAILSATFYLTTCLLAYGQSIFSITDFGATQDSTVNNAKAIQQAIDACAKAGGGQVLVPNGSFHTGTLFLKSHVKLYLEAGAVLVGSVDTTDYARDAMTGRKALIIANGQKNISIVGDGTIHGRGEHPIFYSNDRANGLKDRPNTLSFAACEQVVLKDFTLRNGTRWCVMLKESDHITVDNIRIISRAVANNDGLDITDCHHVRVSNSYFDCGDDAICPKSESGRGVKNLAITNCIVKSESNAIKFGTASVGGFSDVVVSNCVLFDTRLSGLALELVDGGVMERITINNITMHNVNGSIFVKLGHRQGQAPGVLRNVHFSNITADGIGEWQPDRSAPYFKVPNDQKIGVLVVGLPGALVEDVSFDHIKLQFSGGGTAEDAKRNMEDKPSVYPEYSNFGVTPAFAFNIRHVKNISLNNISVSTLQKDLRPALLIENAENVSLQSFRVHSVFAGTAMLRLKDVASLRIADCQPRGNAQQAFIQLEGKNQGILLQNNDLSNIGRVFPTTPKGSTPGVRFSNNLMAEK</sequence>
<reference evidence="6 7" key="1">
    <citation type="submission" date="2020-08" db="EMBL/GenBank/DDBJ databases">
        <title>Genomic Encyclopedia of Type Strains, Phase IV (KMG-IV): sequencing the most valuable type-strain genomes for metagenomic binning, comparative biology and taxonomic classification.</title>
        <authorList>
            <person name="Goeker M."/>
        </authorList>
    </citation>
    <scope>NUCLEOTIDE SEQUENCE [LARGE SCALE GENOMIC DNA]</scope>
    <source>
        <strain evidence="6 7">DSM 105074</strain>
    </source>
</reference>
<dbReference type="SMART" id="SM00710">
    <property type="entry name" value="PbH1"/>
    <property type="match status" value="7"/>
</dbReference>
<feature type="signal peptide" evidence="5">
    <location>
        <begin position="1"/>
        <end position="20"/>
    </location>
</feature>
<keyword evidence="7" id="KW-1185">Reference proteome</keyword>
<dbReference type="Proteomes" id="UP000557307">
    <property type="component" value="Unassembled WGS sequence"/>
</dbReference>
<dbReference type="GO" id="GO:0005975">
    <property type="term" value="P:carbohydrate metabolic process"/>
    <property type="evidence" value="ECO:0007669"/>
    <property type="project" value="InterPro"/>
</dbReference>
<evidence type="ECO:0000256" key="1">
    <source>
        <dbReference type="ARBA" id="ARBA00008834"/>
    </source>
</evidence>
<dbReference type="Gene3D" id="2.160.20.10">
    <property type="entry name" value="Single-stranded right-handed beta-helix, Pectin lyase-like"/>
    <property type="match status" value="1"/>
</dbReference>
<dbReference type="InterPro" id="IPR011050">
    <property type="entry name" value="Pectin_lyase_fold/virulence"/>
</dbReference>
<organism evidence="6 7">
    <name type="scientific">Rhabdobacter roseus</name>
    <dbReference type="NCBI Taxonomy" id="1655419"/>
    <lineage>
        <taxon>Bacteria</taxon>
        <taxon>Pseudomonadati</taxon>
        <taxon>Bacteroidota</taxon>
        <taxon>Cytophagia</taxon>
        <taxon>Cytophagales</taxon>
        <taxon>Cytophagaceae</taxon>
        <taxon>Rhabdobacter</taxon>
    </lineage>
</organism>
<comment type="similarity">
    <text evidence="1 4">Belongs to the glycosyl hydrolase 28 family.</text>
</comment>
<dbReference type="GO" id="GO:0004650">
    <property type="term" value="F:polygalacturonase activity"/>
    <property type="evidence" value="ECO:0007669"/>
    <property type="project" value="InterPro"/>
</dbReference>
<evidence type="ECO:0008006" key="8">
    <source>
        <dbReference type="Google" id="ProtNLM"/>
    </source>
</evidence>
<evidence type="ECO:0000256" key="2">
    <source>
        <dbReference type="ARBA" id="ARBA00022801"/>
    </source>
</evidence>
<dbReference type="EMBL" id="JACHGF010000005">
    <property type="protein sequence ID" value="MBB5285273.1"/>
    <property type="molecule type" value="Genomic_DNA"/>
</dbReference>
<keyword evidence="2 4" id="KW-0378">Hydrolase</keyword>
<gene>
    <name evidence="6" type="ORF">HNQ92_003430</name>
</gene>
<evidence type="ECO:0000256" key="5">
    <source>
        <dbReference type="SAM" id="SignalP"/>
    </source>
</evidence>
<dbReference type="InterPro" id="IPR051801">
    <property type="entry name" value="GH28_Enzymes"/>
</dbReference>
<dbReference type="SUPFAM" id="SSF51126">
    <property type="entry name" value="Pectin lyase-like"/>
    <property type="match status" value="1"/>
</dbReference>
<comment type="caution">
    <text evidence="6">The sequence shown here is derived from an EMBL/GenBank/DDBJ whole genome shotgun (WGS) entry which is preliminary data.</text>
</comment>
<evidence type="ECO:0000313" key="7">
    <source>
        <dbReference type="Proteomes" id="UP000557307"/>
    </source>
</evidence>
<dbReference type="RefSeq" id="WP_184175272.1">
    <property type="nucleotide sequence ID" value="NZ_JACHGF010000005.1"/>
</dbReference>
<evidence type="ECO:0000256" key="4">
    <source>
        <dbReference type="RuleBase" id="RU361169"/>
    </source>
</evidence>
<name>A0A840TVI1_9BACT</name>
<dbReference type="InterPro" id="IPR012334">
    <property type="entry name" value="Pectin_lyas_fold"/>
</dbReference>
<dbReference type="PANTHER" id="PTHR31339:SF9">
    <property type="entry name" value="PLASMIN AND FIBRONECTIN-BINDING PROTEIN A"/>
    <property type="match status" value="1"/>
</dbReference>
<dbReference type="AlphaFoldDB" id="A0A840TVI1"/>
<protein>
    <recommendedName>
        <fullName evidence="8">Glycoside hydrolase family 28 protein</fullName>
    </recommendedName>
</protein>
<dbReference type="InterPro" id="IPR006626">
    <property type="entry name" value="PbH1"/>
</dbReference>
<evidence type="ECO:0000313" key="6">
    <source>
        <dbReference type="EMBL" id="MBB5285273.1"/>
    </source>
</evidence>
<keyword evidence="5" id="KW-0732">Signal</keyword>
<accession>A0A840TVI1</accession>
<keyword evidence="3 4" id="KW-0326">Glycosidase</keyword>
<dbReference type="Pfam" id="PF00295">
    <property type="entry name" value="Glyco_hydro_28"/>
    <property type="match status" value="1"/>
</dbReference>
<evidence type="ECO:0000256" key="3">
    <source>
        <dbReference type="ARBA" id="ARBA00023295"/>
    </source>
</evidence>